<protein>
    <submittedName>
        <fullName evidence="2">Uncharacterized protein</fullName>
    </submittedName>
</protein>
<keyword evidence="3" id="KW-1185">Reference proteome</keyword>
<dbReference type="Proteomes" id="UP001417504">
    <property type="component" value="Unassembled WGS sequence"/>
</dbReference>
<accession>A0AAP0JBW2</accession>
<evidence type="ECO:0000313" key="2">
    <source>
        <dbReference type="EMBL" id="KAK9130171.1"/>
    </source>
</evidence>
<feature type="region of interest" description="Disordered" evidence="1">
    <location>
        <begin position="1"/>
        <end position="20"/>
    </location>
</feature>
<comment type="caution">
    <text evidence="2">The sequence shown here is derived from an EMBL/GenBank/DDBJ whole genome shotgun (WGS) entry which is preliminary data.</text>
</comment>
<evidence type="ECO:0000313" key="3">
    <source>
        <dbReference type="Proteomes" id="UP001417504"/>
    </source>
</evidence>
<evidence type="ECO:0000256" key="1">
    <source>
        <dbReference type="SAM" id="MobiDB-lite"/>
    </source>
</evidence>
<gene>
    <name evidence="2" type="ORF">Sjap_010658</name>
</gene>
<proteinExistence type="predicted"/>
<reference evidence="2 3" key="1">
    <citation type="submission" date="2024-01" db="EMBL/GenBank/DDBJ databases">
        <title>Genome assemblies of Stephania.</title>
        <authorList>
            <person name="Yang L."/>
        </authorList>
    </citation>
    <scope>NUCLEOTIDE SEQUENCE [LARGE SCALE GENOMIC DNA]</scope>
    <source>
        <strain evidence="2">QJT</strain>
        <tissue evidence="2">Leaf</tissue>
    </source>
</reference>
<dbReference type="AlphaFoldDB" id="A0AAP0JBW2"/>
<feature type="compositionally biased region" description="Low complexity" evidence="1">
    <location>
        <begin position="1"/>
        <end position="14"/>
    </location>
</feature>
<name>A0AAP0JBW2_9MAGN</name>
<sequence>METEGGAALESAAEGDTEAAFVGSEESQIKAVLEKIERCTDQSVLKTGCTQPWGVVCTQQWVTRLRGTRQYFELR</sequence>
<organism evidence="2 3">
    <name type="scientific">Stephania japonica</name>
    <dbReference type="NCBI Taxonomy" id="461633"/>
    <lineage>
        <taxon>Eukaryota</taxon>
        <taxon>Viridiplantae</taxon>
        <taxon>Streptophyta</taxon>
        <taxon>Embryophyta</taxon>
        <taxon>Tracheophyta</taxon>
        <taxon>Spermatophyta</taxon>
        <taxon>Magnoliopsida</taxon>
        <taxon>Ranunculales</taxon>
        <taxon>Menispermaceae</taxon>
        <taxon>Menispermoideae</taxon>
        <taxon>Cissampelideae</taxon>
        <taxon>Stephania</taxon>
    </lineage>
</organism>
<dbReference type="EMBL" id="JBBNAE010000004">
    <property type="protein sequence ID" value="KAK9130171.1"/>
    <property type="molecule type" value="Genomic_DNA"/>
</dbReference>